<reference evidence="1" key="1">
    <citation type="journal article" date="2022" name="Int. J. Mol. Sci.">
        <title>Draft Genome of Tanacetum Coccineum: Genomic Comparison of Closely Related Tanacetum-Family Plants.</title>
        <authorList>
            <person name="Yamashiro T."/>
            <person name="Shiraishi A."/>
            <person name="Nakayama K."/>
            <person name="Satake H."/>
        </authorList>
    </citation>
    <scope>NUCLEOTIDE SEQUENCE</scope>
</reference>
<reference evidence="1" key="2">
    <citation type="submission" date="2022-01" db="EMBL/GenBank/DDBJ databases">
        <authorList>
            <person name="Yamashiro T."/>
            <person name="Shiraishi A."/>
            <person name="Satake H."/>
            <person name="Nakayama K."/>
        </authorList>
    </citation>
    <scope>NUCLEOTIDE SEQUENCE</scope>
</reference>
<dbReference type="SUPFAM" id="SSF56672">
    <property type="entry name" value="DNA/RNA polymerases"/>
    <property type="match status" value="1"/>
</dbReference>
<dbReference type="InterPro" id="IPR043502">
    <property type="entry name" value="DNA/RNA_pol_sf"/>
</dbReference>
<name>A0ABQ5J4R2_9ASTR</name>
<accession>A0ABQ5J4R2</accession>
<gene>
    <name evidence="1" type="ORF">Tco_1123546</name>
</gene>
<dbReference type="EMBL" id="BQNB010021507">
    <property type="protein sequence ID" value="GJU07116.1"/>
    <property type="molecule type" value="Genomic_DNA"/>
</dbReference>
<protein>
    <recommendedName>
        <fullName evidence="3">Reverse transcriptase RNase H-like domain-containing protein</fullName>
    </recommendedName>
</protein>
<sequence>MCTVFTDHKSRQHILDQKELNMRQRRWLELLADYDCEIRCHPGEANSCVPKRSVHGQEIGGGSFAKYLMVHNDGLGGDGFVERCGEIQVRGGVDLGVSKHFSLEFIVVLIGDSGGVVIGEVGGAPDV</sequence>
<comment type="caution">
    <text evidence="1">The sequence shown here is derived from an EMBL/GenBank/DDBJ whole genome shotgun (WGS) entry which is preliminary data.</text>
</comment>
<keyword evidence="2" id="KW-1185">Reference proteome</keyword>
<evidence type="ECO:0000313" key="1">
    <source>
        <dbReference type="EMBL" id="GJU07116.1"/>
    </source>
</evidence>
<organism evidence="1 2">
    <name type="scientific">Tanacetum coccineum</name>
    <dbReference type="NCBI Taxonomy" id="301880"/>
    <lineage>
        <taxon>Eukaryota</taxon>
        <taxon>Viridiplantae</taxon>
        <taxon>Streptophyta</taxon>
        <taxon>Embryophyta</taxon>
        <taxon>Tracheophyta</taxon>
        <taxon>Spermatophyta</taxon>
        <taxon>Magnoliopsida</taxon>
        <taxon>eudicotyledons</taxon>
        <taxon>Gunneridae</taxon>
        <taxon>Pentapetalae</taxon>
        <taxon>asterids</taxon>
        <taxon>campanulids</taxon>
        <taxon>Asterales</taxon>
        <taxon>Asteraceae</taxon>
        <taxon>Asteroideae</taxon>
        <taxon>Anthemideae</taxon>
        <taxon>Anthemidinae</taxon>
        <taxon>Tanacetum</taxon>
    </lineage>
</organism>
<evidence type="ECO:0008006" key="3">
    <source>
        <dbReference type="Google" id="ProtNLM"/>
    </source>
</evidence>
<proteinExistence type="predicted"/>
<evidence type="ECO:0000313" key="2">
    <source>
        <dbReference type="Proteomes" id="UP001151760"/>
    </source>
</evidence>
<dbReference type="Proteomes" id="UP001151760">
    <property type="component" value="Unassembled WGS sequence"/>
</dbReference>